<feature type="transmembrane region" description="Helical" evidence="7">
    <location>
        <begin position="141"/>
        <end position="171"/>
    </location>
</feature>
<dbReference type="Pfam" id="PF00528">
    <property type="entry name" value="BPD_transp_1"/>
    <property type="match status" value="1"/>
</dbReference>
<evidence type="ECO:0000313" key="10">
    <source>
        <dbReference type="EMBL" id="GGH36983.1"/>
    </source>
</evidence>
<evidence type="ECO:0000259" key="9">
    <source>
        <dbReference type="PROSITE" id="PS50928"/>
    </source>
</evidence>
<evidence type="ECO:0000256" key="7">
    <source>
        <dbReference type="RuleBase" id="RU363032"/>
    </source>
</evidence>
<feature type="transmembrane region" description="Helical" evidence="7">
    <location>
        <begin position="74"/>
        <end position="93"/>
    </location>
</feature>
<dbReference type="InterPro" id="IPR035906">
    <property type="entry name" value="MetI-like_sf"/>
</dbReference>
<feature type="transmembrane region" description="Helical" evidence="7">
    <location>
        <begin position="100"/>
        <end position="121"/>
    </location>
</feature>
<reference evidence="10" key="2">
    <citation type="submission" date="2020-09" db="EMBL/GenBank/DDBJ databases">
        <authorList>
            <person name="Sun Q."/>
            <person name="Zhou Y."/>
        </authorList>
    </citation>
    <scope>NUCLEOTIDE SEQUENCE</scope>
    <source>
        <strain evidence="10">CGMCC 1.15794</strain>
    </source>
</reference>
<dbReference type="CDD" id="cd06261">
    <property type="entry name" value="TM_PBP2"/>
    <property type="match status" value="1"/>
</dbReference>
<keyword evidence="5 7" id="KW-1133">Transmembrane helix</keyword>
<evidence type="ECO:0000256" key="1">
    <source>
        <dbReference type="ARBA" id="ARBA00004651"/>
    </source>
</evidence>
<evidence type="ECO:0000256" key="6">
    <source>
        <dbReference type="ARBA" id="ARBA00023136"/>
    </source>
</evidence>
<evidence type="ECO:0000256" key="3">
    <source>
        <dbReference type="ARBA" id="ARBA00022475"/>
    </source>
</evidence>
<evidence type="ECO:0000256" key="4">
    <source>
        <dbReference type="ARBA" id="ARBA00022692"/>
    </source>
</evidence>
<dbReference type="PANTHER" id="PTHR30151">
    <property type="entry name" value="ALKANE SULFONATE ABC TRANSPORTER-RELATED, MEMBRANE SUBUNIT"/>
    <property type="match status" value="1"/>
</dbReference>
<dbReference type="EMBL" id="BMJY01000002">
    <property type="protein sequence ID" value="GGH36983.1"/>
    <property type="molecule type" value="Genomic_DNA"/>
</dbReference>
<keyword evidence="3" id="KW-1003">Cell membrane</keyword>
<comment type="subcellular location">
    <subcellularLocation>
        <location evidence="1 7">Cell membrane</location>
        <topology evidence="1 7">Multi-pass membrane protein</topology>
    </subcellularLocation>
</comment>
<keyword evidence="2 7" id="KW-0813">Transport</keyword>
<feature type="transmembrane region" description="Helical" evidence="7">
    <location>
        <begin position="208"/>
        <end position="230"/>
    </location>
</feature>
<name>A0A917ID59_9MICO</name>
<comment type="similarity">
    <text evidence="7">Belongs to the binding-protein-dependent transport system permease family.</text>
</comment>
<organism evidence="10 11">
    <name type="scientific">Microbacterium album</name>
    <dbReference type="NCBI Taxonomy" id="2053191"/>
    <lineage>
        <taxon>Bacteria</taxon>
        <taxon>Bacillati</taxon>
        <taxon>Actinomycetota</taxon>
        <taxon>Actinomycetes</taxon>
        <taxon>Micrococcales</taxon>
        <taxon>Microbacteriaceae</taxon>
        <taxon>Microbacterium</taxon>
    </lineage>
</organism>
<dbReference type="GO" id="GO:0055085">
    <property type="term" value="P:transmembrane transport"/>
    <property type="evidence" value="ECO:0007669"/>
    <property type="project" value="InterPro"/>
</dbReference>
<comment type="caution">
    <text evidence="10">The sequence shown here is derived from an EMBL/GenBank/DDBJ whole genome shotgun (WGS) entry which is preliminary data.</text>
</comment>
<dbReference type="Gene3D" id="1.10.3720.10">
    <property type="entry name" value="MetI-like"/>
    <property type="match status" value="1"/>
</dbReference>
<feature type="transmembrane region" description="Helical" evidence="7">
    <location>
        <begin position="250"/>
        <end position="270"/>
    </location>
</feature>
<dbReference type="GO" id="GO:0005886">
    <property type="term" value="C:plasma membrane"/>
    <property type="evidence" value="ECO:0007669"/>
    <property type="project" value="UniProtKB-SubCell"/>
</dbReference>
<gene>
    <name evidence="10" type="primary">ssuC</name>
    <name evidence="10" type="ORF">GCM10010921_06520</name>
</gene>
<feature type="region of interest" description="Disordered" evidence="8">
    <location>
        <begin position="1"/>
        <end position="31"/>
    </location>
</feature>
<dbReference type="PANTHER" id="PTHR30151:SF38">
    <property type="entry name" value="ALIPHATIC SULFONATES TRANSPORT PERMEASE PROTEIN SSUC-RELATED"/>
    <property type="match status" value="1"/>
</dbReference>
<evidence type="ECO:0000256" key="8">
    <source>
        <dbReference type="SAM" id="MobiDB-lite"/>
    </source>
</evidence>
<dbReference type="InterPro" id="IPR000515">
    <property type="entry name" value="MetI-like"/>
</dbReference>
<keyword evidence="4 7" id="KW-0812">Transmembrane</keyword>
<dbReference type="Proteomes" id="UP000657592">
    <property type="component" value="Unassembled WGS sequence"/>
</dbReference>
<evidence type="ECO:0000256" key="2">
    <source>
        <dbReference type="ARBA" id="ARBA00022448"/>
    </source>
</evidence>
<dbReference type="AlphaFoldDB" id="A0A917ID59"/>
<sequence>MHTIARSRSRDGSGISVADRVPPVSSPRAAAPRRSWGRRDVLLWQGLTAVLLIGAWALGWAGEVLPRALLPAPWEVLVAGAGLITTAPFWAALGSTLLAAVMGLLISVAIGVPLGLIMGLAPAAYRSSLLIIDVGRSFPSIALLPVLILVIGTTVEMKVFVIVSGIVWPILLQTYYGARRVDPVVNDTVRSYRIPPLLHFAKVLLPNAAPFAVTGIRIAASAAILIALGVEVLTLNPGMGGNLARAQTDGAPALALAYLVYAGLLGWILYRALTFVEDRLLVWNRRGKGGAR</sequence>
<keyword evidence="11" id="KW-1185">Reference proteome</keyword>
<feature type="domain" description="ABC transmembrane type-1" evidence="9">
    <location>
        <begin position="93"/>
        <end position="277"/>
    </location>
</feature>
<feature type="transmembrane region" description="Helical" evidence="7">
    <location>
        <begin position="41"/>
        <end position="62"/>
    </location>
</feature>
<evidence type="ECO:0000313" key="11">
    <source>
        <dbReference type="Proteomes" id="UP000657592"/>
    </source>
</evidence>
<dbReference type="SUPFAM" id="SSF161098">
    <property type="entry name" value="MetI-like"/>
    <property type="match status" value="1"/>
</dbReference>
<evidence type="ECO:0000256" key="5">
    <source>
        <dbReference type="ARBA" id="ARBA00022989"/>
    </source>
</evidence>
<protein>
    <submittedName>
        <fullName evidence="10">ABC transporter permease</fullName>
    </submittedName>
</protein>
<reference evidence="10" key="1">
    <citation type="journal article" date="2014" name="Int. J. Syst. Evol. Microbiol.">
        <title>Complete genome sequence of Corynebacterium casei LMG S-19264T (=DSM 44701T), isolated from a smear-ripened cheese.</title>
        <authorList>
            <consortium name="US DOE Joint Genome Institute (JGI-PGF)"/>
            <person name="Walter F."/>
            <person name="Albersmeier A."/>
            <person name="Kalinowski J."/>
            <person name="Ruckert C."/>
        </authorList>
    </citation>
    <scope>NUCLEOTIDE SEQUENCE</scope>
    <source>
        <strain evidence="10">CGMCC 1.15794</strain>
    </source>
</reference>
<dbReference type="PROSITE" id="PS50928">
    <property type="entry name" value="ABC_TM1"/>
    <property type="match status" value="1"/>
</dbReference>
<proteinExistence type="inferred from homology"/>
<accession>A0A917ID59</accession>
<feature type="compositionally biased region" description="Low complexity" evidence="8">
    <location>
        <begin position="20"/>
        <end position="31"/>
    </location>
</feature>
<keyword evidence="6 7" id="KW-0472">Membrane</keyword>